<reference evidence="1 2" key="1">
    <citation type="submission" date="2018-07" db="EMBL/GenBank/DDBJ databases">
        <title>Leeuwenhoekiella genomics.</title>
        <authorList>
            <person name="Tahon G."/>
            <person name="Willems A."/>
        </authorList>
    </citation>
    <scope>NUCLEOTIDE SEQUENCE [LARGE SCALE GENOMIC DNA]</scope>
    <source>
        <strain evidence="1 2">R-50232</strain>
    </source>
</reference>
<accession>A0A4V1KPN8</accession>
<protein>
    <submittedName>
        <fullName evidence="1">Uncharacterized protein</fullName>
    </submittedName>
</protein>
<comment type="caution">
    <text evidence="1">The sequence shown here is derived from an EMBL/GenBank/DDBJ whole genome shotgun (WGS) entry which is preliminary data.</text>
</comment>
<gene>
    <name evidence="1" type="ORF">DSM04_102327</name>
</gene>
<evidence type="ECO:0000313" key="1">
    <source>
        <dbReference type="EMBL" id="RXG16745.1"/>
    </source>
</evidence>
<organism evidence="1 2">
    <name type="scientific">Leeuwenhoekiella aestuarii</name>
    <dbReference type="NCBI Taxonomy" id="2249426"/>
    <lineage>
        <taxon>Bacteria</taxon>
        <taxon>Pseudomonadati</taxon>
        <taxon>Bacteroidota</taxon>
        <taxon>Flavobacteriia</taxon>
        <taxon>Flavobacteriales</taxon>
        <taxon>Flavobacteriaceae</taxon>
        <taxon>Leeuwenhoekiella</taxon>
    </lineage>
</organism>
<dbReference type="PROSITE" id="PS51257">
    <property type="entry name" value="PROKAR_LIPOPROTEIN"/>
    <property type="match status" value="1"/>
</dbReference>
<dbReference type="EMBL" id="QOVI01000002">
    <property type="protein sequence ID" value="RXG16745.1"/>
    <property type="molecule type" value="Genomic_DNA"/>
</dbReference>
<keyword evidence="2" id="KW-1185">Reference proteome</keyword>
<name>A0A4V1KPN8_9FLAO</name>
<dbReference type="Proteomes" id="UP000289821">
    <property type="component" value="Unassembled WGS sequence"/>
</dbReference>
<sequence length="385" mass="44590">MAFKITKNNYLQILLSVFLLSSISCDFRPKTWGPPPYSGLEPILEKNITGMKHQQLYITDLNPGWYLSPSGTVDAIRSKEYMRFYTGELLKIYTLPDTIDPNAEPQPENTIYKILNFNGLKITGDLSSGLSTENIQQTPEDKAIIEYKDSLETYFKKLNQIEQSTFNYRDYLEINKNLFNYIDTTLDDVRDLWVKITYAELAARQGFLSQEYFAESIFWPSDDDRLNKRMSKADIHTVRGLPPISINNEIKSYLLSEKYDENPFFEKGNKPVLKIMITDSYSDNEKYILEELMSNLKVKFGNAIHILKVPANNSYIDFKKLFIQSMHETLLDGRESRGYTQVDALQTTILDKDNKVLLNTKADEYLENQIQGILDYLENQHTSSL</sequence>
<proteinExistence type="predicted"/>
<evidence type="ECO:0000313" key="2">
    <source>
        <dbReference type="Proteomes" id="UP000289821"/>
    </source>
</evidence>
<dbReference type="AlphaFoldDB" id="A0A4V1KPN8"/>